<dbReference type="Pfam" id="PF01132">
    <property type="entry name" value="EFP"/>
    <property type="match status" value="1"/>
</dbReference>
<feature type="domain" description="Elongation factor P C-terminal" evidence="4">
    <location>
        <begin position="163"/>
        <end position="217"/>
    </location>
</feature>
<feature type="domain" description="Translation elongation factor P/YeiP central" evidence="5">
    <location>
        <begin position="100"/>
        <end position="155"/>
    </location>
</feature>
<dbReference type="Pfam" id="PF09285">
    <property type="entry name" value="Elong-fact-P_C"/>
    <property type="match status" value="1"/>
</dbReference>
<dbReference type="Proteomes" id="UP000694044">
    <property type="component" value="Unassembled WGS sequence"/>
</dbReference>
<dbReference type="OrthoDB" id="10259892at2759"/>
<dbReference type="PIRSF" id="PIRSF005901">
    <property type="entry name" value="EF-P"/>
    <property type="match status" value="1"/>
</dbReference>
<dbReference type="GO" id="GO:0043043">
    <property type="term" value="P:peptide biosynthetic process"/>
    <property type="evidence" value="ECO:0007669"/>
    <property type="project" value="InterPro"/>
</dbReference>
<dbReference type="GO" id="GO:0003746">
    <property type="term" value="F:translation elongation factor activity"/>
    <property type="evidence" value="ECO:0007669"/>
    <property type="project" value="InterPro"/>
</dbReference>
<comment type="caution">
    <text evidence="6">The sequence shown here is derived from an EMBL/GenBank/DDBJ whole genome shotgun (WGS) entry which is preliminary data.</text>
</comment>
<dbReference type="InterPro" id="IPR015365">
    <property type="entry name" value="Elong-fact-P_C"/>
</dbReference>
<evidence type="ECO:0000256" key="3">
    <source>
        <dbReference type="ARBA" id="ARBA00022917"/>
    </source>
</evidence>
<gene>
    <name evidence="6" type="ORF">PHYPSEUDO_004376</name>
</gene>
<keyword evidence="7" id="KW-1185">Reference proteome</keyword>
<sequence length="218" mass="23993">MLRRAITQIGRATAPARGYGVRFASINGPIVSSTRRNQVRAGMALEIDGKIYRVGKNQHVKPGKGGAYVQAELKEIKTGSKMNRRFRAAETVNKAPLGPDEPHQFLYYNGDHLVIMHNGTFEQMEIERGLFSGRQLDFLQEGMTLSLQIIEGDVLWANMPEHVTLEVTKTTPKGVADTALSVKDATLENGAVVKVPLFIEIGNKVKVSTEDGAYVDKL</sequence>
<evidence type="ECO:0008006" key="8">
    <source>
        <dbReference type="Google" id="ProtNLM"/>
    </source>
</evidence>
<dbReference type="NCBIfam" id="NF001810">
    <property type="entry name" value="PRK00529.1"/>
    <property type="match status" value="1"/>
</dbReference>
<dbReference type="PROSITE" id="PS01275">
    <property type="entry name" value="EFP"/>
    <property type="match status" value="1"/>
</dbReference>
<proteinExistence type="predicted"/>
<dbReference type="SMART" id="SM00841">
    <property type="entry name" value="Elong-fact-P_C"/>
    <property type="match status" value="1"/>
</dbReference>
<dbReference type="FunFam" id="2.30.30.30:FF:000003">
    <property type="entry name" value="Elongation factor P"/>
    <property type="match status" value="1"/>
</dbReference>
<dbReference type="InterPro" id="IPR001059">
    <property type="entry name" value="Transl_elong_P/YeiP_cen"/>
</dbReference>
<dbReference type="AlphaFoldDB" id="A0A8T1VRY2"/>
<dbReference type="FunFam" id="2.40.50.140:FF:000004">
    <property type="entry name" value="Elongation factor P"/>
    <property type="match status" value="1"/>
</dbReference>
<organism evidence="6 7">
    <name type="scientific">Phytophthora pseudosyringae</name>
    <dbReference type="NCBI Taxonomy" id="221518"/>
    <lineage>
        <taxon>Eukaryota</taxon>
        <taxon>Sar</taxon>
        <taxon>Stramenopiles</taxon>
        <taxon>Oomycota</taxon>
        <taxon>Peronosporomycetes</taxon>
        <taxon>Peronosporales</taxon>
        <taxon>Peronosporaceae</taxon>
        <taxon>Phytophthora</taxon>
    </lineage>
</organism>
<protein>
    <recommendedName>
        <fullName evidence="8">Translation elongation factor P</fullName>
    </recommendedName>
</protein>
<dbReference type="InterPro" id="IPR020599">
    <property type="entry name" value="Transl_elong_fac_P/YeiP"/>
</dbReference>
<name>A0A8T1VRY2_9STRA</name>
<dbReference type="SMART" id="SM01185">
    <property type="entry name" value="EFP"/>
    <property type="match status" value="1"/>
</dbReference>
<evidence type="ECO:0000313" key="7">
    <source>
        <dbReference type="Proteomes" id="UP000694044"/>
    </source>
</evidence>
<dbReference type="EMBL" id="JAGDFM010000198">
    <property type="protein sequence ID" value="KAG7382740.1"/>
    <property type="molecule type" value="Genomic_DNA"/>
</dbReference>
<evidence type="ECO:0000259" key="4">
    <source>
        <dbReference type="SMART" id="SM00841"/>
    </source>
</evidence>
<dbReference type="InterPro" id="IPR013185">
    <property type="entry name" value="Transl_elong_KOW-like"/>
</dbReference>
<dbReference type="Pfam" id="PF08207">
    <property type="entry name" value="EFP_N"/>
    <property type="match status" value="1"/>
</dbReference>
<keyword evidence="3" id="KW-0648">Protein biosynthesis</keyword>
<evidence type="ECO:0000259" key="5">
    <source>
        <dbReference type="SMART" id="SM01185"/>
    </source>
</evidence>
<reference evidence="6" key="1">
    <citation type="submission" date="2021-02" db="EMBL/GenBank/DDBJ databases">
        <authorList>
            <person name="Palmer J.M."/>
        </authorList>
    </citation>
    <scope>NUCLEOTIDE SEQUENCE</scope>
    <source>
        <strain evidence="6">SCRP734</strain>
    </source>
</reference>
<dbReference type="PANTHER" id="PTHR30053:SF14">
    <property type="entry name" value="TRANSLATION ELONGATION FACTOR KOW-LIKE DOMAIN-CONTAINING PROTEIN"/>
    <property type="match status" value="1"/>
</dbReference>
<dbReference type="GO" id="GO:0005829">
    <property type="term" value="C:cytosol"/>
    <property type="evidence" value="ECO:0007669"/>
    <property type="project" value="UniProtKB-ARBA"/>
</dbReference>
<keyword evidence="2" id="KW-0963">Cytoplasm</keyword>
<dbReference type="PANTHER" id="PTHR30053">
    <property type="entry name" value="ELONGATION FACTOR P"/>
    <property type="match status" value="1"/>
</dbReference>
<comment type="subcellular location">
    <subcellularLocation>
        <location evidence="1">Cytoplasm</location>
    </subcellularLocation>
</comment>
<accession>A0A8T1VRY2</accession>
<dbReference type="InterPro" id="IPR013852">
    <property type="entry name" value="Transl_elong_P/YeiP_CS"/>
</dbReference>
<evidence type="ECO:0000313" key="6">
    <source>
        <dbReference type="EMBL" id="KAG7382740.1"/>
    </source>
</evidence>
<evidence type="ECO:0000256" key="1">
    <source>
        <dbReference type="ARBA" id="ARBA00004496"/>
    </source>
</evidence>
<evidence type="ECO:0000256" key="2">
    <source>
        <dbReference type="ARBA" id="ARBA00022490"/>
    </source>
</evidence>